<dbReference type="PANTHER" id="PTHR20982">
    <property type="entry name" value="RIBOSOME RECYCLING FACTOR"/>
    <property type="match status" value="1"/>
</dbReference>
<name>A0ABV8CWW0_9STRE</name>
<evidence type="ECO:0000313" key="6">
    <source>
        <dbReference type="EMBL" id="MFC3928393.1"/>
    </source>
</evidence>
<dbReference type="Gene3D" id="3.30.1360.40">
    <property type="match status" value="1"/>
</dbReference>
<dbReference type="InterPro" id="IPR002661">
    <property type="entry name" value="Ribosome_recyc_fac"/>
</dbReference>
<evidence type="ECO:0000256" key="1">
    <source>
        <dbReference type="ARBA" id="ARBA00005912"/>
    </source>
</evidence>
<dbReference type="Proteomes" id="UP001595807">
    <property type="component" value="Unassembled WGS sequence"/>
</dbReference>
<evidence type="ECO:0000259" key="5">
    <source>
        <dbReference type="Pfam" id="PF01765"/>
    </source>
</evidence>
<accession>A0ABV8CWW0</accession>
<dbReference type="PANTHER" id="PTHR20982:SF3">
    <property type="entry name" value="MITOCHONDRIAL RIBOSOME RECYCLING FACTOR PSEUDO 1"/>
    <property type="match status" value="1"/>
</dbReference>
<reference evidence="7" key="1">
    <citation type="journal article" date="2019" name="Int. J. Syst. Evol. Microbiol.">
        <title>The Global Catalogue of Microorganisms (GCM) 10K type strain sequencing project: providing services to taxonomists for standard genome sequencing and annotation.</title>
        <authorList>
            <consortium name="The Broad Institute Genomics Platform"/>
            <consortium name="The Broad Institute Genome Sequencing Center for Infectious Disease"/>
            <person name="Wu L."/>
            <person name="Ma J."/>
        </authorList>
    </citation>
    <scope>NUCLEOTIDE SEQUENCE [LARGE SCALE GENOMIC DNA]</scope>
    <source>
        <strain evidence="7">CCUG 67170</strain>
    </source>
</reference>
<sequence>MTKEIIAKAKERFEHSHQSLSREFAAIRAGRANASLLDRVSVEYYGAPTPLNQLASITIPEARVLLITPFDKSILKDIERAINESDLGINPANDGSVIRLVIPALTEETRKDLAKEVKKVAENAKIAIRNIRRDAMDEAKKAEKAKEITEDELKTLEKDIQKVTDDAVKHIDGMTASKEKELLEV</sequence>
<gene>
    <name evidence="3 6" type="primary">frr</name>
    <name evidence="6" type="ORF">ACFORF_07415</name>
</gene>
<comment type="function">
    <text evidence="3">Responsible for the release of ribosomes from messenger RNA at the termination of protein biosynthesis. May increase the efficiency of translation by recycling ribosomes from one round of translation to another.</text>
</comment>
<dbReference type="CDD" id="cd00520">
    <property type="entry name" value="RRF"/>
    <property type="match status" value="1"/>
</dbReference>
<dbReference type="Gene3D" id="1.10.132.20">
    <property type="entry name" value="Ribosome-recycling factor"/>
    <property type="match status" value="1"/>
</dbReference>
<dbReference type="EMBL" id="JBHRZV010000049">
    <property type="protein sequence ID" value="MFC3928393.1"/>
    <property type="molecule type" value="Genomic_DNA"/>
</dbReference>
<dbReference type="NCBIfam" id="TIGR00496">
    <property type="entry name" value="frr"/>
    <property type="match status" value="1"/>
</dbReference>
<evidence type="ECO:0000256" key="2">
    <source>
        <dbReference type="ARBA" id="ARBA00022917"/>
    </source>
</evidence>
<evidence type="ECO:0000313" key="7">
    <source>
        <dbReference type="Proteomes" id="UP001595807"/>
    </source>
</evidence>
<protein>
    <recommendedName>
        <fullName evidence="3">Ribosome-recycling factor</fullName>
        <shortName evidence="3">RRF</shortName>
    </recommendedName>
    <alternativeName>
        <fullName evidence="3">Ribosome-releasing factor</fullName>
    </alternativeName>
</protein>
<keyword evidence="4" id="KW-0175">Coiled coil</keyword>
<dbReference type="Pfam" id="PF01765">
    <property type="entry name" value="RRF"/>
    <property type="match status" value="1"/>
</dbReference>
<proteinExistence type="inferred from homology"/>
<comment type="similarity">
    <text evidence="1 3">Belongs to the RRF family.</text>
</comment>
<dbReference type="RefSeq" id="WP_380426891.1">
    <property type="nucleotide sequence ID" value="NZ_JBHRZV010000049.1"/>
</dbReference>
<keyword evidence="7" id="KW-1185">Reference proteome</keyword>
<dbReference type="InterPro" id="IPR036191">
    <property type="entry name" value="RRF_sf"/>
</dbReference>
<keyword evidence="3" id="KW-0963">Cytoplasm</keyword>
<dbReference type="InterPro" id="IPR023584">
    <property type="entry name" value="Ribosome_recyc_fac_dom"/>
</dbReference>
<evidence type="ECO:0000256" key="3">
    <source>
        <dbReference type="HAMAP-Rule" id="MF_00040"/>
    </source>
</evidence>
<dbReference type="HAMAP" id="MF_00040">
    <property type="entry name" value="RRF"/>
    <property type="match status" value="1"/>
</dbReference>
<organism evidence="6 7">
    <name type="scientific">Streptococcus caprae</name>
    <dbReference type="NCBI Taxonomy" id="1640501"/>
    <lineage>
        <taxon>Bacteria</taxon>
        <taxon>Bacillati</taxon>
        <taxon>Bacillota</taxon>
        <taxon>Bacilli</taxon>
        <taxon>Lactobacillales</taxon>
        <taxon>Streptococcaceae</taxon>
        <taxon>Streptococcus</taxon>
    </lineage>
</organism>
<dbReference type="SUPFAM" id="SSF55194">
    <property type="entry name" value="Ribosome recycling factor, RRF"/>
    <property type="match status" value="1"/>
</dbReference>
<feature type="coiled-coil region" evidence="4">
    <location>
        <begin position="114"/>
        <end position="166"/>
    </location>
</feature>
<keyword evidence="2 3" id="KW-0648">Protein biosynthesis</keyword>
<comment type="caution">
    <text evidence="6">The sequence shown here is derived from an EMBL/GenBank/DDBJ whole genome shotgun (WGS) entry which is preliminary data.</text>
</comment>
<evidence type="ECO:0000256" key="4">
    <source>
        <dbReference type="SAM" id="Coils"/>
    </source>
</evidence>
<feature type="domain" description="Ribosome recycling factor" evidence="5">
    <location>
        <begin position="20"/>
        <end position="183"/>
    </location>
</feature>
<comment type="subcellular location">
    <subcellularLocation>
        <location evidence="3">Cytoplasm</location>
    </subcellularLocation>
</comment>